<proteinExistence type="predicted"/>
<accession>A0A7S3Q8B9</accession>
<protein>
    <submittedName>
        <fullName evidence="1">Uncharacterized protein</fullName>
    </submittedName>
</protein>
<gene>
    <name evidence="1" type="ORF">CDEB00056_LOCUS13923</name>
</gene>
<dbReference type="EMBL" id="HBIO01018127">
    <property type="protein sequence ID" value="CAE0469070.1"/>
    <property type="molecule type" value="Transcribed_RNA"/>
</dbReference>
<dbReference type="AlphaFoldDB" id="A0A7S3Q8B9"/>
<organism evidence="1">
    <name type="scientific">Chaetoceros debilis</name>
    <dbReference type="NCBI Taxonomy" id="122233"/>
    <lineage>
        <taxon>Eukaryota</taxon>
        <taxon>Sar</taxon>
        <taxon>Stramenopiles</taxon>
        <taxon>Ochrophyta</taxon>
        <taxon>Bacillariophyta</taxon>
        <taxon>Coscinodiscophyceae</taxon>
        <taxon>Chaetocerotophycidae</taxon>
        <taxon>Chaetocerotales</taxon>
        <taxon>Chaetocerotaceae</taxon>
        <taxon>Chaetoceros</taxon>
    </lineage>
</organism>
<sequence length="105" mass="11815">MGCKMNIRHHWILIPLFSSNISKDGPSIPFKELMSSRNISGHHLVPSITCQDAHHRKLLQCTIGMMNVMSTYCTSKYKTRFCRGFCPCFTFGPFGSFALAGPDLD</sequence>
<evidence type="ECO:0000313" key="1">
    <source>
        <dbReference type="EMBL" id="CAE0469070.1"/>
    </source>
</evidence>
<name>A0A7S3Q8B9_9STRA</name>
<reference evidence="1" key="1">
    <citation type="submission" date="2021-01" db="EMBL/GenBank/DDBJ databases">
        <authorList>
            <person name="Corre E."/>
            <person name="Pelletier E."/>
            <person name="Niang G."/>
            <person name="Scheremetjew M."/>
            <person name="Finn R."/>
            <person name="Kale V."/>
            <person name="Holt S."/>
            <person name="Cochrane G."/>
            <person name="Meng A."/>
            <person name="Brown T."/>
            <person name="Cohen L."/>
        </authorList>
    </citation>
    <scope>NUCLEOTIDE SEQUENCE</scope>
    <source>
        <strain evidence="1">MM31A-1</strain>
    </source>
</reference>